<feature type="domain" description="HTH marR-type" evidence="4">
    <location>
        <begin position="15"/>
        <end position="144"/>
    </location>
</feature>
<name>A0A1D9ME50_9RHOB</name>
<dbReference type="PRINTS" id="PR00598">
    <property type="entry name" value="HTHMARR"/>
</dbReference>
<keyword evidence="3" id="KW-0804">Transcription</keyword>
<evidence type="ECO:0000259" key="4">
    <source>
        <dbReference type="PROSITE" id="PS50995"/>
    </source>
</evidence>
<dbReference type="STRING" id="1850250.LPB142_13195"/>
<evidence type="ECO:0000256" key="3">
    <source>
        <dbReference type="ARBA" id="ARBA00023163"/>
    </source>
</evidence>
<keyword evidence="2" id="KW-0238">DNA-binding</keyword>
<dbReference type="PROSITE" id="PS01117">
    <property type="entry name" value="HTH_MARR_1"/>
    <property type="match status" value="1"/>
</dbReference>
<dbReference type="InterPro" id="IPR000835">
    <property type="entry name" value="HTH_MarR-typ"/>
</dbReference>
<dbReference type="RefSeq" id="WP_068764913.1">
    <property type="nucleotide sequence ID" value="NZ_CP017781.1"/>
</dbReference>
<evidence type="ECO:0000256" key="2">
    <source>
        <dbReference type="ARBA" id="ARBA00023125"/>
    </source>
</evidence>
<evidence type="ECO:0000256" key="1">
    <source>
        <dbReference type="ARBA" id="ARBA00023015"/>
    </source>
</evidence>
<dbReference type="InterPro" id="IPR036390">
    <property type="entry name" value="WH_DNA-bd_sf"/>
</dbReference>
<proteinExistence type="predicted"/>
<dbReference type="GO" id="GO:0003677">
    <property type="term" value="F:DNA binding"/>
    <property type="evidence" value="ECO:0007669"/>
    <property type="project" value="UniProtKB-KW"/>
</dbReference>
<sequence length="148" mass="15975">MSDSSPPAFEKARSPGYLVNRLARLFANRLAAAIRPLGLAPAQFMTLLELWEEDGLTQAELVARLAVEQATMAGTVARMERDGLIERRPHPVDRRAQTLHLTARARALRGPATAAAAEVNARALAGLEARDGQVLLDLITRMAGNLAD</sequence>
<protein>
    <submittedName>
        <fullName evidence="5">MarR family transcriptional regulator</fullName>
    </submittedName>
</protein>
<dbReference type="GO" id="GO:0003700">
    <property type="term" value="F:DNA-binding transcription factor activity"/>
    <property type="evidence" value="ECO:0007669"/>
    <property type="project" value="InterPro"/>
</dbReference>
<dbReference type="AlphaFoldDB" id="A0A1D9ME50"/>
<dbReference type="Gene3D" id="1.10.10.10">
    <property type="entry name" value="Winged helix-like DNA-binding domain superfamily/Winged helix DNA-binding domain"/>
    <property type="match status" value="1"/>
</dbReference>
<accession>A0A1D9ME50</accession>
<dbReference type="EMBL" id="CP017781">
    <property type="protein sequence ID" value="AOZ70154.1"/>
    <property type="molecule type" value="Genomic_DNA"/>
</dbReference>
<dbReference type="Proteomes" id="UP000176562">
    <property type="component" value="Chromosome"/>
</dbReference>
<gene>
    <name evidence="5" type="ORF">LPB142_13195</name>
</gene>
<keyword evidence="6" id="KW-1185">Reference proteome</keyword>
<dbReference type="PANTHER" id="PTHR42756:SF1">
    <property type="entry name" value="TRANSCRIPTIONAL REPRESSOR OF EMRAB OPERON"/>
    <property type="match status" value="1"/>
</dbReference>
<reference evidence="5 6" key="1">
    <citation type="submission" date="2016-10" db="EMBL/GenBank/DDBJ databases">
        <title>Rhodobacter sp. LPB0142, isolated from sea water.</title>
        <authorList>
            <person name="Kim E."/>
            <person name="Yi H."/>
        </authorList>
    </citation>
    <scope>NUCLEOTIDE SEQUENCE [LARGE SCALE GENOMIC DNA]</scope>
    <source>
        <strain evidence="5 6">LPB0142</strain>
    </source>
</reference>
<dbReference type="SMART" id="SM00347">
    <property type="entry name" value="HTH_MARR"/>
    <property type="match status" value="1"/>
</dbReference>
<organism evidence="5 6">
    <name type="scientific">Rhodobacter xanthinilyticus</name>
    <dbReference type="NCBI Taxonomy" id="1850250"/>
    <lineage>
        <taxon>Bacteria</taxon>
        <taxon>Pseudomonadati</taxon>
        <taxon>Pseudomonadota</taxon>
        <taxon>Alphaproteobacteria</taxon>
        <taxon>Rhodobacterales</taxon>
        <taxon>Rhodobacter group</taxon>
        <taxon>Rhodobacter</taxon>
    </lineage>
</organism>
<dbReference type="InterPro" id="IPR036388">
    <property type="entry name" value="WH-like_DNA-bd_sf"/>
</dbReference>
<dbReference type="Pfam" id="PF01047">
    <property type="entry name" value="MarR"/>
    <property type="match status" value="1"/>
</dbReference>
<evidence type="ECO:0000313" key="6">
    <source>
        <dbReference type="Proteomes" id="UP000176562"/>
    </source>
</evidence>
<evidence type="ECO:0000313" key="5">
    <source>
        <dbReference type="EMBL" id="AOZ70154.1"/>
    </source>
</evidence>
<dbReference type="KEGG" id="rhp:LPB142_13195"/>
<dbReference type="InterPro" id="IPR023187">
    <property type="entry name" value="Tscrpt_reg_MarR-type_CS"/>
</dbReference>
<keyword evidence="1" id="KW-0805">Transcription regulation</keyword>
<dbReference type="SUPFAM" id="SSF46785">
    <property type="entry name" value="Winged helix' DNA-binding domain"/>
    <property type="match status" value="1"/>
</dbReference>
<dbReference type="PROSITE" id="PS50995">
    <property type="entry name" value="HTH_MARR_2"/>
    <property type="match status" value="1"/>
</dbReference>
<dbReference type="PANTHER" id="PTHR42756">
    <property type="entry name" value="TRANSCRIPTIONAL REGULATOR, MARR"/>
    <property type="match status" value="1"/>
</dbReference>